<comment type="caution">
    <text evidence="1">The sequence shown here is derived from an EMBL/GenBank/DDBJ whole genome shotgun (WGS) entry which is preliminary data.</text>
</comment>
<sequence>MKNILVNGCTSNKQSHVQIAADSWFSFLRQDLGRRKLTNVTGAKTNPMELPVYAGESLSRSRTSPGDPIFTWRGLPVPGISTASRNIQACLTSEFHSPLFGHN</sequence>
<dbReference type="EMBL" id="AEXC02001871">
    <property type="protein sequence ID" value="KFH09688.1"/>
    <property type="molecule type" value="Genomic_DNA"/>
</dbReference>
<organism evidence="1 2">
    <name type="scientific">Toxoplasma gondii MAS</name>
    <dbReference type="NCBI Taxonomy" id="943118"/>
    <lineage>
        <taxon>Eukaryota</taxon>
        <taxon>Sar</taxon>
        <taxon>Alveolata</taxon>
        <taxon>Apicomplexa</taxon>
        <taxon>Conoidasida</taxon>
        <taxon>Coccidia</taxon>
        <taxon>Eucoccidiorida</taxon>
        <taxon>Eimeriorina</taxon>
        <taxon>Sarcocystidae</taxon>
        <taxon>Toxoplasma</taxon>
    </lineage>
</organism>
<dbReference type="VEuPathDB" id="ToxoDB:TGMAS_226385"/>
<proteinExistence type="predicted"/>
<dbReference type="Proteomes" id="UP000028821">
    <property type="component" value="Unassembled WGS sequence"/>
</dbReference>
<gene>
    <name evidence="1" type="ORF">TGMAS_226385</name>
</gene>
<evidence type="ECO:0000313" key="1">
    <source>
        <dbReference type="EMBL" id="KFH09688.1"/>
    </source>
</evidence>
<reference evidence="1 2" key="1">
    <citation type="submission" date="2014-04" db="EMBL/GenBank/DDBJ databases">
        <authorList>
            <person name="Sibley D."/>
            <person name="Venepally P."/>
            <person name="Karamycheva S."/>
            <person name="Hadjithomas M."/>
            <person name="Khan A."/>
            <person name="Brunk B."/>
            <person name="Roos D."/>
            <person name="Caler E."/>
            <person name="Lorenzi H."/>
        </authorList>
    </citation>
    <scope>NUCLEOTIDE SEQUENCE [LARGE SCALE GENOMIC DNA]</scope>
    <source>
        <strain evidence="1 2">MAS</strain>
    </source>
</reference>
<accession>A0A086QAQ6</accession>
<evidence type="ECO:0000313" key="2">
    <source>
        <dbReference type="Proteomes" id="UP000028821"/>
    </source>
</evidence>
<dbReference type="AlphaFoldDB" id="A0A086QAQ6"/>
<dbReference type="OrthoDB" id="10455671at2759"/>
<protein>
    <submittedName>
        <fullName evidence="1">Uncharacterized protein</fullName>
    </submittedName>
</protein>
<name>A0A086QAQ6_TOXGO</name>